<dbReference type="InterPro" id="IPR011333">
    <property type="entry name" value="SKP1/BTB/POZ_sf"/>
</dbReference>
<dbReference type="PANTHER" id="PTHR32370">
    <property type="entry name" value="OS12G0117600 PROTEIN"/>
    <property type="match status" value="1"/>
</dbReference>
<feature type="domain" description="NPH3" evidence="4">
    <location>
        <begin position="165"/>
        <end position="464"/>
    </location>
</feature>
<dbReference type="PROSITE" id="PS50097">
    <property type="entry name" value="BTB"/>
    <property type="match status" value="1"/>
</dbReference>
<evidence type="ECO:0000259" key="4">
    <source>
        <dbReference type="PROSITE" id="PS51649"/>
    </source>
</evidence>
<protein>
    <recommendedName>
        <fullName evidence="7">Phototropic-responsive NPH3 family protein</fullName>
    </recommendedName>
</protein>
<name>A0AA38LMB0_TAXCH</name>
<feature type="domain" description="BTB" evidence="3">
    <location>
        <begin position="7"/>
        <end position="76"/>
    </location>
</feature>
<evidence type="ECO:0000313" key="6">
    <source>
        <dbReference type="Proteomes" id="UP000824469"/>
    </source>
</evidence>
<accession>A0AA38LMB0</accession>
<evidence type="ECO:0000313" key="5">
    <source>
        <dbReference type="EMBL" id="KAH9330393.1"/>
    </source>
</evidence>
<evidence type="ECO:0000259" key="3">
    <source>
        <dbReference type="PROSITE" id="PS50097"/>
    </source>
</evidence>
<evidence type="ECO:0008006" key="7">
    <source>
        <dbReference type="Google" id="ProtNLM"/>
    </source>
</evidence>
<comment type="pathway">
    <text evidence="1">Protein modification; protein ubiquitination.</text>
</comment>
<dbReference type="PROSITE" id="PS51649">
    <property type="entry name" value="NPH3"/>
    <property type="match status" value="1"/>
</dbReference>
<organism evidence="5 6">
    <name type="scientific">Taxus chinensis</name>
    <name type="common">Chinese yew</name>
    <name type="synonym">Taxus wallichiana var. chinensis</name>
    <dbReference type="NCBI Taxonomy" id="29808"/>
    <lineage>
        <taxon>Eukaryota</taxon>
        <taxon>Viridiplantae</taxon>
        <taxon>Streptophyta</taxon>
        <taxon>Embryophyta</taxon>
        <taxon>Tracheophyta</taxon>
        <taxon>Spermatophyta</taxon>
        <taxon>Pinopsida</taxon>
        <taxon>Pinidae</taxon>
        <taxon>Conifers II</taxon>
        <taxon>Cupressales</taxon>
        <taxon>Taxaceae</taxon>
        <taxon>Taxus</taxon>
    </lineage>
</organism>
<evidence type="ECO:0000256" key="2">
    <source>
        <dbReference type="ARBA" id="ARBA00022786"/>
    </source>
</evidence>
<dbReference type="AlphaFoldDB" id="A0AA38LMB0"/>
<comment type="caution">
    <text evidence="5">The sequence shown here is derived from an EMBL/GenBank/DDBJ whole genome shotgun (WGS) entry which is preliminary data.</text>
</comment>
<evidence type="ECO:0000256" key="1">
    <source>
        <dbReference type="ARBA" id="ARBA00004906"/>
    </source>
</evidence>
<keyword evidence="6" id="KW-1185">Reference proteome</keyword>
<dbReference type="Gene3D" id="3.30.710.10">
    <property type="entry name" value="Potassium Channel Kv1.1, Chain A"/>
    <property type="match status" value="1"/>
</dbReference>
<dbReference type="Proteomes" id="UP000824469">
    <property type="component" value="Unassembled WGS sequence"/>
</dbReference>
<proteinExistence type="predicted"/>
<dbReference type="InterPro" id="IPR027356">
    <property type="entry name" value="NPH3_dom"/>
</dbReference>
<keyword evidence="2" id="KW-0833">Ubl conjugation pathway</keyword>
<dbReference type="InterPro" id="IPR000210">
    <property type="entry name" value="BTB/POZ_dom"/>
</dbReference>
<reference evidence="5 6" key="1">
    <citation type="journal article" date="2021" name="Nat. Plants">
        <title>The Taxus genome provides insights into paclitaxel biosynthesis.</title>
        <authorList>
            <person name="Xiong X."/>
            <person name="Gou J."/>
            <person name="Liao Q."/>
            <person name="Li Y."/>
            <person name="Zhou Q."/>
            <person name="Bi G."/>
            <person name="Li C."/>
            <person name="Du R."/>
            <person name="Wang X."/>
            <person name="Sun T."/>
            <person name="Guo L."/>
            <person name="Liang H."/>
            <person name="Lu P."/>
            <person name="Wu Y."/>
            <person name="Zhang Z."/>
            <person name="Ro D.K."/>
            <person name="Shang Y."/>
            <person name="Huang S."/>
            <person name="Yan J."/>
        </authorList>
    </citation>
    <scope>NUCLEOTIDE SEQUENCE [LARGE SCALE GENOMIC DNA]</scope>
    <source>
        <strain evidence="5">Ta-2019</strain>
    </source>
</reference>
<gene>
    <name evidence="5" type="ORF">KI387_002501</name>
</gene>
<sequence>LSSEVPSDLTVETGGTRFAVHKAPLVSKCGRIRRMFADIADEDQLFYLIFPDLPGGAEAFELVAKFCYGLDPSISIYNVAMIRCAAEYLEMKECGLDSLAETYFNQVVLLNPANSVAVLRTCDTLLPLADDLEIVNKCIEKIVSAASGELMSSGWNPEEQKGMESSWVQIFSEVNMDFFQRIVSGMKSKGVQEDIISGALIHYAHNSLDGMSKKQRQQRSVVEGIVGLLPPGKNAAPISFLSGLLRTAITVDASAQCRMELESRLAMNLDRATSHDLLVLSFSHTGDELFDVDVVQRVVTNFLAFALDEAVAMYGSDEAEELGTYYNNNGIAMEKVSTLMDSYLAEIAPDQSLTVSKFILLAEAVGEKGRLLDDGLYRAIDICLKVRFLFLYSSLLLFYIKTNENNCVGMNVQAHPSATDGERNKLCKLMDCQKLSADACMHAAKNQRLPLHVVVQVLYFEQLRLRDVMQSGSVNECGIDLRPSQVMSKGFLSARSSSRDGYESVRVENRELKFEFCRMRMRMRDLEKECVRMNQIMVRPRYPNHLLRSLSKNLIKCQSFFREGIRIILFSKTSHHRRRRHRGDENITVTTFSNSSNLSLKGD</sequence>
<dbReference type="EMBL" id="JAHRHJ020000001">
    <property type="protein sequence ID" value="KAH9330393.1"/>
    <property type="molecule type" value="Genomic_DNA"/>
</dbReference>
<dbReference type="Pfam" id="PF03000">
    <property type="entry name" value="NPH3"/>
    <property type="match status" value="2"/>
</dbReference>
<feature type="non-terminal residue" evidence="5">
    <location>
        <position position="1"/>
    </location>
</feature>
<dbReference type="InterPro" id="IPR043454">
    <property type="entry name" value="NPH3/RPT2-like"/>
</dbReference>
<dbReference type="SUPFAM" id="SSF54695">
    <property type="entry name" value="POZ domain"/>
    <property type="match status" value="1"/>
</dbReference>